<name>A0ABT3I482_9FLAO</name>
<dbReference type="Pfam" id="PF03235">
    <property type="entry name" value="GmrSD_N"/>
    <property type="match status" value="1"/>
</dbReference>
<dbReference type="PANTHER" id="PTHR39639">
    <property type="entry name" value="CHROMOSOME 16, WHOLE GENOME SHOTGUN SEQUENCE"/>
    <property type="match status" value="1"/>
</dbReference>
<accession>A0ABT3I482</accession>
<feature type="domain" description="GmrSD restriction endonucleases N-terminal" evidence="1">
    <location>
        <begin position="74"/>
        <end position="236"/>
    </location>
</feature>
<comment type="caution">
    <text evidence="2">The sequence shown here is derived from an EMBL/GenBank/DDBJ whole genome shotgun (WGS) entry which is preliminary data.</text>
</comment>
<dbReference type="RefSeq" id="WP_264751987.1">
    <property type="nucleotide sequence ID" value="NZ_JAPDHW010000043.1"/>
</dbReference>
<dbReference type="PANTHER" id="PTHR39639:SF1">
    <property type="entry name" value="DUF262 DOMAIN-CONTAINING PROTEIN"/>
    <property type="match status" value="1"/>
</dbReference>
<feature type="non-terminal residue" evidence="2">
    <location>
        <position position="475"/>
    </location>
</feature>
<evidence type="ECO:0000313" key="2">
    <source>
        <dbReference type="EMBL" id="MCW3170860.1"/>
    </source>
</evidence>
<reference evidence="2" key="1">
    <citation type="submission" date="2022-10" db="EMBL/GenBank/DDBJ databases">
        <title>Chryseobacterium babae sp. nov. isolated from the gut of the beetle Oryctes rhinoceros, and Chryseobacterium kimseyorum sp. nov., isolated from a stick insect rearing cage.</title>
        <authorList>
            <person name="Shelomi M."/>
            <person name="Han C.-J."/>
            <person name="Chen W.-M."/>
            <person name="Chen H.-K."/>
            <person name="Liaw S.-J."/>
            <person name="Muhle E."/>
            <person name="Clermont D."/>
        </authorList>
    </citation>
    <scope>NUCLEOTIDE SEQUENCE</scope>
    <source>
        <strain evidence="2">09-1422</strain>
    </source>
</reference>
<dbReference type="InterPro" id="IPR004919">
    <property type="entry name" value="GmrSD_N"/>
</dbReference>
<evidence type="ECO:0000259" key="1">
    <source>
        <dbReference type="Pfam" id="PF03235"/>
    </source>
</evidence>
<dbReference type="EMBL" id="JAPDHW010000043">
    <property type="protein sequence ID" value="MCW3170860.1"/>
    <property type="molecule type" value="Genomic_DNA"/>
</dbReference>
<proteinExistence type="predicted"/>
<dbReference type="Proteomes" id="UP001163731">
    <property type="component" value="Unassembled WGS sequence"/>
</dbReference>
<gene>
    <name evidence="2" type="ORF">OMO38_20230</name>
</gene>
<sequence length="475" mass="56308">MDRSSFSKNINSRYENIASIFSKLYKIKFDNYLTRNDEFNNDLDAIDNLNNNEDPLSFDDLRLNKTEPSSTSIDDIIRSIQRQKFIIRPQYQRNEVIDRKKRSSLIESILLGIKLPPLFIYKRKDGISEVIDGQQRLLSILSYMGNDYLSENYESLSSNYENFSLSLKNGILTNLHGLKFYDLETEYQEKIKNFDLWIIEIDGKYNSNFDPIDLFIRLNYKPYPIKLDSFEMWNSYIERNLINTIKDIYNNHKDWFYVRKNTSRMENENILTALIYLYYEFETSNDSKYKALDYYKIGNKVNFRLRSKNDLTKKLETLPNEMIYYSNKFEIDFLYKLRKLINYDYEKSEVQNLDFILSVDNGRRTQQSLYALWYFFNEVPISVIEHNAAAIQDDIRGLFDLMNNVKNIIDFDNSVSFFKMNYISSSNHGNSVIKYKLGDIAKVFRGIDKSKIEYSSTSDVRLVILNPDITSNTHS</sequence>
<organism evidence="2 3">
    <name type="scientific">Chryseobacterium kimseyorum</name>
    <dbReference type="NCBI Taxonomy" id="2984028"/>
    <lineage>
        <taxon>Bacteria</taxon>
        <taxon>Pseudomonadati</taxon>
        <taxon>Bacteroidota</taxon>
        <taxon>Flavobacteriia</taxon>
        <taxon>Flavobacteriales</taxon>
        <taxon>Weeksellaceae</taxon>
        <taxon>Chryseobacterium group</taxon>
        <taxon>Chryseobacterium</taxon>
    </lineage>
</organism>
<evidence type="ECO:0000313" key="3">
    <source>
        <dbReference type="Proteomes" id="UP001163731"/>
    </source>
</evidence>
<protein>
    <submittedName>
        <fullName evidence="2">DUF262 domain-containing protein</fullName>
    </submittedName>
</protein>
<keyword evidence="3" id="KW-1185">Reference proteome</keyword>